<dbReference type="Proteomes" id="UP001144096">
    <property type="component" value="Unassembled WGS sequence"/>
</dbReference>
<protein>
    <submittedName>
        <fullName evidence="2">Uncharacterized protein</fullName>
    </submittedName>
</protein>
<organism evidence="2 3">
    <name type="scientific">Amycolatopsis iheyensis</name>
    <dbReference type="NCBI Taxonomy" id="2945988"/>
    <lineage>
        <taxon>Bacteria</taxon>
        <taxon>Bacillati</taxon>
        <taxon>Actinomycetota</taxon>
        <taxon>Actinomycetes</taxon>
        <taxon>Pseudonocardiales</taxon>
        <taxon>Pseudonocardiaceae</taxon>
        <taxon>Amycolatopsis</taxon>
    </lineage>
</organism>
<evidence type="ECO:0000256" key="1">
    <source>
        <dbReference type="SAM" id="Phobius"/>
    </source>
</evidence>
<sequence>MTTPPSDDNPFRTPEYAAPSAMPAAPGPAPIPHWFSVKVRITLVACVVAALGLGSLGAMGIYWLDSAGPPSDGDCLYLTREGGGKLAYHRVSCGSDAATYKVEDSYRTATRCSLGDYVRFQTTGSSARTLCLALNVSTGDCLRDVEDEATIGKVGCGDPAAQERAEVFAASFGSEDVCEDADKVLMYGGSPRRTVCLRPVGENI</sequence>
<keyword evidence="1" id="KW-1133">Transmembrane helix</keyword>
<accession>A0A9X2NGM0</accession>
<comment type="caution">
    <text evidence="2">The sequence shown here is derived from an EMBL/GenBank/DDBJ whole genome shotgun (WGS) entry which is preliminary data.</text>
</comment>
<dbReference type="AlphaFoldDB" id="A0A9X2NGM0"/>
<evidence type="ECO:0000313" key="3">
    <source>
        <dbReference type="Proteomes" id="UP001144096"/>
    </source>
</evidence>
<dbReference type="EMBL" id="JAMXQV010000007">
    <property type="protein sequence ID" value="MCR6484320.1"/>
    <property type="molecule type" value="Genomic_DNA"/>
</dbReference>
<dbReference type="RefSeq" id="WP_257920938.1">
    <property type="nucleotide sequence ID" value="NZ_JAMXQV010000007.1"/>
</dbReference>
<gene>
    <name evidence="2" type="ORF">M8542_15970</name>
</gene>
<keyword evidence="1" id="KW-0472">Membrane</keyword>
<feature type="transmembrane region" description="Helical" evidence="1">
    <location>
        <begin position="41"/>
        <end position="64"/>
    </location>
</feature>
<name>A0A9X2NGM0_9PSEU</name>
<keyword evidence="3" id="KW-1185">Reference proteome</keyword>
<keyword evidence="1" id="KW-0812">Transmembrane</keyword>
<proteinExistence type="predicted"/>
<evidence type="ECO:0000313" key="2">
    <source>
        <dbReference type="EMBL" id="MCR6484320.1"/>
    </source>
</evidence>
<reference evidence="2" key="1">
    <citation type="submission" date="2022-06" db="EMBL/GenBank/DDBJ databases">
        <title>Amycolatopsis iheyaensis sp. nov., a new species of the genus Amycolatopsis isolated from soil in Iheya island, Japan.</title>
        <authorList>
            <person name="Ngamcharungchit C."/>
            <person name="Kanto H."/>
            <person name="Take A."/>
            <person name="Intra B."/>
            <person name="Matsumoto A."/>
            <person name="Panbangred W."/>
            <person name="Inahashi Y."/>
        </authorList>
    </citation>
    <scope>NUCLEOTIDE SEQUENCE</scope>
    <source>
        <strain evidence="2">OK19-0408</strain>
    </source>
</reference>